<evidence type="ECO:0000313" key="1">
    <source>
        <dbReference type="EMBL" id="KAI4371229.1"/>
    </source>
</evidence>
<proteinExistence type="predicted"/>
<organism evidence="1 2">
    <name type="scientific">Melastoma candidum</name>
    <dbReference type="NCBI Taxonomy" id="119954"/>
    <lineage>
        <taxon>Eukaryota</taxon>
        <taxon>Viridiplantae</taxon>
        <taxon>Streptophyta</taxon>
        <taxon>Embryophyta</taxon>
        <taxon>Tracheophyta</taxon>
        <taxon>Spermatophyta</taxon>
        <taxon>Magnoliopsida</taxon>
        <taxon>eudicotyledons</taxon>
        <taxon>Gunneridae</taxon>
        <taxon>Pentapetalae</taxon>
        <taxon>rosids</taxon>
        <taxon>malvids</taxon>
        <taxon>Myrtales</taxon>
        <taxon>Melastomataceae</taxon>
        <taxon>Melastomatoideae</taxon>
        <taxon>Melastomateae</taxon>
        <taxon>Melastoma</taxon>
    </lineage>
</organism>
<dbReference type="Proteomes" id="UP001057402">
    <property type="component" value="Chromosome 5"/>
</dbReference>
<accession>A0ACB9QX59</accession>
<protein>
    <submittedName>
        <fullName evidence="1">Uncharacterized protein</fullName>
    </submittedName>
</protein>
<sequence length="155" mass="17409">METFDPSLSFPFSYIFSGVPTASTTSFIPSYPLETCSSSSSSSSSSGPWMDSRIWSRLPLKLLDRVLAFLPPPDFFRSRSVCKRWYSLLFSPAFLQLYLSVSPTRPCFIFFKHKTPGSFIYRNDAPDNCKLVPQPQRDTSLTLVMPPGITSTSPI</sequence>
<comment type="caution">
    <text evidence="1">The sequence shown here is derived from an EMBL/GenBank/DDBJ whole genome shotgun (WGS) entry which is preliminary data.</text>
</comment>
<gene>
    <name evidence="1" type="ORF">MLD38_019491</name>
</gene>
<name>A0ACB9QX59_9MYRT</name>
<evidence type="ECO:0000313" key="2">
    <source>
        <dbReference type="Proteomes" id="UP001057402"/>
    </source>
</evidence>
<keyword evidence="2" id="KW-1185">Reference proteome</keyword>
<dbReference type="EMBL" id="CM042884">
    <property type="protein sequence ID" value="KAI4371229.1"/>
    <property type="molecule type" value="Genomic_DNA"/>
</dbReference>
<reference evidence="2" key="1">
    <citation type="journal article" date="2023" name="Front. Plant Sci.">
        <title>Chromosomal-level genome assembly of Melastoma candidum provides insights into trichome evolution.</title>
        <authorList>
            <person name="Zhong Y."/>
            <person name="Wu W."/>
            <person name="Sun C."/>
            <person name="Zou P."/>
            <person name="Liu Y."/>
            <person name="Dai S."/>
            <person name="Zhou R."/>
        </authorList>
    </citation>
    <scope>NUCLEOTIDE SEQUENCE [LARGE SCALE GENOMIC DNA]</scope>
</reference>